<gene>
    <name evidence="8" type="ORF">NDU88_011062</name>
</gene>
<dbReference type="CDD" id="cd00062">
    <property type="entry name" value="FN2"/>
    <property type="match status" value="2"/>
</dbReference>
<evidence type="ECO:0000256" key="4">
    <source>
        <dbReference type="ARBA" id="ARBA00022737"/>
    </source>
</evidence>
<dbReference type="SUPFAM" id="SSF57440">
    <property type="entry name" value="Kringle-like"/>
    <property type="match status" value="2"/>
</dbReference>
<comment type="subcellular location">
    <subcellularLocation>
        <location evidence="1">Secreted</location>
    </subcellularLocation>
</comment>
<organism evidence="8 9">
    <name type="scientific">Pleurodeles waltl</name>
    <name type="common">Iberian ribbed newt</name>
    <dbReference type="NCBI Taxonomy" id="8319"/>
    <lineage>
        <taxon>Eukaryota</taxon>
        <taxon>Metazoa</taxon>
        <taxon>Chordata</taxon>
        <taxon>Craniata</taxon>
        <taxon>Vertebrata</taxon>
        <taxon>Euteleostomi</taxon>
        <taxon>Amphibia</taxon>
        <taxon>Batrachia</taxon>
        <taxon>Caudata</taxon>
        <taxon>Salamandroidea</taxon>
        <taxon>Salamandridae</taxon>
        <taxon>Pleurodelinae</taxon>
        <taxon>Pleurodeles</taxon>
    </lineage>
</organism>
<reference evidence="8" key="1">
    <citation type="journal article" date="2022" name="bioRxiv">
        <title>Sequencing and chromosome-scale assembly of the giantPleurodeles waltlgenome.</title>
        <authorList>
            <person name="Brown T."/>
            <person name="Elewa A."/>
            <person name="Iarovenko S."/>
            <person name="Subramanian E."/>
            <person name="Araus A.J."/>
            <person name="Petzold A."/>
            <person name="Susuki M."/>
            <person name="Suzuki K.-i.T."/>
            <person name="Hayashi T."/>
            <person name="Toyoda A."/>
            <person name="Oliveira C."/>
            <person name="Osipova E."/>
            <person name="Leigh N.D."/>
            <person name="Simon A."/>
            <person name="Yun M.H."/>
        </authorList>
    </citation>
    <scope>NUCLEOTIDE SEQUENCE</scope>
    <source>
        <strain evidence="8">20211129_DDA</strain>
        <tissue evidence="8">Liver</tissue>
    </source>
</reference>
<evidence type="ECO:0000256" key="6">
    <source>
        <dbReference type="PROSITE-ProRule" id="PRU00479"/>
    </source>
</evidence>
<evidence type="ECO:0000256" key="2">
    <source>
        <dbReference type="ARBA" id="ARBA00010011"/>
    </source>
</evidence>
<dbReference type="PANTHER" id="PTHR22918">
    <property type="entry name" value="SEMINAL PLASMA PROTEIN"/>
    <property type="match status" value="1"/>
</dbReference>
<dbReference type="AlphaFoldDB" id="A0AAV7S0Q9"/>
<evidence type="ECO:0000313" key="8">
    <source>
        <dbReference type="EMBL" id="KAJ1158371.1"/>
    </source>
</evidence>
<dbReference type="SMART" id="SM00059">
    <property type="entry name" value="FN2"/>
    <property type="match status" value="2"/>
</dbReference>
<dbReference type="InterPro" id="IPR036943">
    <property type="entry name" value="FN_type2_sf"/>
</dbReference>
<feature type="domain" description="Fibronectin type-II" evidence="7">
    <location>
        <begin position="66"/>
        <end position="112"/>
    </location>
</feature>
<protein>
    <recommendedName>
        <fullName evidence="7">Fibronectin type-II domain-containing protein</fullName>
    </recommendedName>
</protein>
<evidence type="ECO:0000256" key="3">
    <source>
        <dbReference type="ARBA" id="ARBA00022525"/>
    </source>
</evidence>
<dbReference type="GO" id="GO:0008201">
    <property type="term" value="F:heparin binding"/>
    <property type="evidence" value="ECO:0007669"/>
    <property type="project" value="TreeGrafter"/>
</dbReference>
<name>A0AAV7S0Q9_PLEWA</name>
<dbReference type="InterPro" id="IPR013806">
    <property type="entry name" value="Kringle-like"/>
</dbReference>
<comment type="caution">
    <text evidence="8">The sequence shown here is derived from an EMBL/GenBank/DDBJ whole genome shotgun (WGS) entry which is preliminary data.</text>
</comment>
<comment type="similarity">
    <text evidence="2">Belongs to the seminal plasma protein family.</text>
</comment>
<evidence type="ECO:0000259" key="7">
    <source>
        <dbReference type="PROSITE" id="PS51092"/>
    </source>
</evidence>
<dbReference type="InterPro" id="IPR051666">
    <property type="entry name" value="SP_Capacitation_Regulator"/>
</dbReference>
<dbReference type="Proteomes" id="UP001066276">
    <property type="component" value="Chromosome 5"/>
</dbReference>
<sequence>MLVEEARREDERHGTTVIDRAKEMRKDRNQRYLQKIHLTHQYRMRAALVTAFVCRLLLVADSAVIAINPACVFPFIYKGVTYQNCTTKDYSTEWCATTSNYDRDHRWIRCYDRAINPACVFPFIYKGVTYQNCTTKDYSTEWCATTSNYDRDHRWIGCYDRGKCNAFSPVNQVKGAHAQWITAPDKFPSQFPYIHR</sequence>
<keyword evidence="4" id="KW-0677">Repeat</keyword>
<evidence type="ECO:0000256" key="1">
    <source>
        <dbReference type="ARBA" id="ARBA00004613"/>
    </source>
</evidence>
<comment type="caution">
    <text evidence="6">Lacks conserved residue(s) required for the propagation of feature annotation.</text>
</comment>
<proteinExistence type="inferred from homology"/>
<dbReference type="GO" id="GO:0005576">
    <property type="term" value="C:extracellular region"/>
    <property type="evidence" value="ECO:0007669"/>
    <property type="project" value="UniProtKB-SubCell"/>
</dbReference>
<feature type="domain" description="Fibronectin type-II" evidence="7">
    <location>
        <begin position="114"/>
        <end position="160"/>
    </location>
</feature>
<dbReference type="PRINTS" id="PR00013">
    <property type="entry name" value="FNTYPEII"/>
</dbReference>
<evidence type="ECO:0000313" key="9">
    <source>
        <dbReference type="Proteomes" id="UP001066276"/>
    </source>
</evidence>
<keyword evidence="3" id="KW-0964">Secreted</keyword>
<dbReference type="InterPro" id="IPR000562">
    <property type="entry name" value="FN_type2_dom"/>
</dbReference>
<dbReference type="Pfam" id="PF00040">
    <property type="entry name" value="fn2"/>
    <property type="match status" value="2"/>
</dbReference>
<dbReference type="GO" id="GO:0009986">
    <property type="term" value="C:cell surface"/>
    <property type="evidence" value="ECO:0007669"/>
    <property type="project" value="TreeGrafter"/>
</dbReference>
<dbReference type="EMBL" id="JANPWB010000009">
    <property type="protein sequence ID" value="KAJ1158371.1"/>
    <property type="molecule type" value="Genomic_DNA"/>
</dbReference>
<dbReference type="PROSITE" id="PS51092">
    <property type="entry name" value="FN2_2"/>
    <property type="match status" value="2"/>
</dbReference>
<accession>A0AAV7S0Q9</accession>
<evidence type="ECO:0000256" key="5">
    <source>
        <dbReference type="ARBA" id="ARBA00023157"/>
    </source>
</evidence>
<dbReference type="PANTHER" id="PTHR22918:SF1">
    <property type="entry name" value="FIBRONECTIN TYPE-II DOMAIN-CONTAINING PROTEIN"/>
    <property type="match status" value="1"/>
</dbReference>
<dbReference type="Gene3D" id="2.10.10.10">
    <property type="entry name" value="Fibronectin, type II, collagen-binding"/>
    <property type="match status" value="2"/>
</dbReference>
<keyword evidence="5" id="KW-1015">Disulfide bond</keyword>
<keyword evidence="9" id="KW-1185">Reference proteome</keyword>